<dbReference type="InterPro" id="IPR001227">
    <property type="entry name" value="Ac_transferase_dom_sf"/>
</dbReference>
<dbReference type="InterPro" id="IPR050091">
    <property type="entry name" value="PKS_NRPS_Biosynth_Enz"/>
</dbReference>
<evidence type="ECO:0000259" key="6">
    <source>
        <dbReference type="PROSITE" id="PS52004"/>
    </source>
</evidence>
<dbReference type="GO" id="GO:0005886">
    <property type="term" value="C:plasma membrane"/>
    <property type="evidence" value="ECO:0007669"/>
    <property type="project" value="TreeGrafter"/>
</dbReference>
<dbReference type="InterPro" id="IPR014043">
    <property type="entry name" value="Acyl_transferase_dom"/>
</dbReference>
<evidence type="ECO:0000256" key="2">
    <source>
        <dbReference type="ARBA" id="ARBA00022553"/>
    </source>
</evidence>
<proteinExistence type="predicted"/>
<dbReference type="CDD" id="cd00833">
    <property type="entry name" value="PKS"/>
    <property type="match status" value="1"/>
</dbReference>
<evidence type="ECO:0000256" key="4">
    <source>
        <dbReference type="SAM" id="MobiDB-lite"/>
    </source>
</evidence>
<comment type="caution">
    <text evidence="7">The sequence shown here is derived from an EMBL/GenBank/DDBJ whole genome shotgun (WGS) entry which is preliminary data.</text>
</comment>
<accession>A0A2T0ME34</accession>
<dbReference type="GO" id="GO:0031177">
    <property type="term" value="F:phosphopantetheine binding"/>
    <property type="evidence" value="ECO:0007669"/>
    <property type="project" value="InterPro"/>
</dbReference>
<dbReference type="Pfam" id="PF02801">
    <property type="entry name" value="Ketoacyl-synt_C"/>
    <property type="match status" value="1"/>
</dbReference>
<dbReference type="AlphaFoldDB" id="A0A2T0ME34"/>
<dbReference type="PROSITE" id="PS50075">
    <property type="entry name" value="CARRIER"/>
    <property type="match status" value="1"/>
</dbReference>
<dbReference type="GO" id="GO:0005737">
    <property type="term" value="C:cytoplasm"/>
    <property type="evidence" value="ECO:0007669"/>
    <property type="project" value="TreeGrafter"/>
</dbReference>
<dbReference type="GO" id="GO:0004312">
    <property type="term" value="F:fatty acid synthase activity"/>
    <property type="evidence" value="ECO:0007669"/>
    <property type="project" value="TreeGrafter"/>
</dbReference>
<dbReference type="EMBL" id="PVNG01000025">
    <property type="protein sequence ID" value="PRX55799.1"/>
    <property type="molecule type" value="Genomic_DNA"/>
</dbReference>
<dbReference type="Gene3D" id="1.10.1200.10">
    <property type="entry name" value="ACP-like"/>
    <property type="match status" value="1"/>
</dbReference>
<feature type="domain" description="Carrier" evidence="5">
    <location>
        <begin position="951"/>
        <end position="1025"/>
    </location>
</feature>
<dbReference type="GO" id="GO:0004315">
    <property type="term" value="F:3-oxoacyl-[acyl-carrier-protein] synthase activity"/>
    <property type="evidence" value="ECO:0007669"/>
    <property type="project" value="InterPro"/>
</dbReference>
<dbReference type="GO" id="GO:0071770">
    <property type="term" value="P:DIM/DIP cell wall layer assembly"/>
    <property type="evidence" value="ECO:0007669"/>
    <property type="project" value="TreeGrafter"/>
</dbReference>
<dbReference type="SUPFAM" id="SSF52151">
    <property type="entry name" value="FabD/lysophospholipase-like"/>
    <property type="match status" value="1"/>
</dbReference>
<dbReference type="PANTHER" id="PTHR43775">
    <property type="entry name" value="FATTY ACID SYNTHASE"/>
    <property type="match status" value="1"/>
</dbReference>
<evidence type="ECO:0000256" key="3">
    <source>
        <dbReference type="ARBA" id="ARBA00022679"/>
    </source>
</evidence>
<dbReference type="SMART" id="SM00827">
    <property type="entry name" value="PKS_AT"/>
    <property type="match status" value="1"/>
</dbReference>
<gene>
    <name evidence="7" type="ORF">B0I32_12519</name>
</gene>
<dbReference type="InterPro" id="IPR016035">
    <property type="entry name" value="Acyl_Trfase/lysoPLipase"/>
</dbReference>
<feature type="region of interest" description="Disordered" evidence="4">
    <location>
        <begin position="878"/>
        <end position="902"/>
    </location>
</feature>
<dbReference type="Pfam" id="PF00698">
    <property type="entry name" value="Acyl_transf_1"/>
    <property type="match status" value="1"/>
</dbReference>
<dbReference type="PROSITE" id="PS00606">
    <property type="entry name" value="KS3_1"/>
    <property type="match status" value="1"/>
</dbReference>
<evidence type="ECO:0000313" key="8">
    <source>
        <dbReference type="Proteomes" id="UP000238312"/>
    </source>
</evidence>
<dbReference type="InterPro" id="IPR018201">
    <property type="entry name" value="Ketoacyl_synth_AS"/>
</dbReference>
<keyword evidence="3 7" id="KW-0808">Transferase</keyword>
<feature type="domain" description="Ketosynthase family 3 (KS3)" evidence="6">
    <location>
        <begin position="7"/>
        <end position="429"/>
    </location>
</feature>
<dbReference type="GO" id="GO:0006633">
    <property type="term" value="P:fatty acid biosynthetic process"/>
    <property type="evidence" value="ECO:0007669"/>
    <property type="project" value="InterPro"/>
</dbReference>
<keyword evidence="1" id="KW-0596">Phosphopantetheine</keyword>
<dbReference type="InterPro" id="IPR016036">
    <property type="entry name" value="Malonyl_transacylase_ACP-bd"/>
</dbReference>
<dbReference type="InterPro" id="IPR036736">
    <property type="entry name" value="ACP-like_sf"/>
</dbReference>
<dbReference type="PANTHER" id="PTHR43775:SF37">
    <property type="entry name" value="SI:DKEY-61P9.11"/>
    <property type="match status" value="1"/>
</dbReference>
<dbReference type="SUPFAM" id="SSF53901">
    <property type="entry name" value="Thiolase-like"/>
    <property type="match status" value="1"/>
</dbReference>
<evidence type="ECO:0000256" key="1">
    <source>
        <dbReference type="ARBA" id="ARBA00022450"/>
    </source>
</evidence>
<dbReference type="SUPFAM" id="SSF55048">
    <property type="entry name" value="Probable ACP-binding domain of malonyl-CoA ACP transacylase"/>
    <property type="match status" value="1"/>
</dbReference>
<dbReference type="InterPro" id="IPR009081">
    <property type="entry name" value="PP-bd_ACP"/>
</dbReference>
<dbReference type="Gene3D" id="3.40.366.10">
    <property type="entry name" value="Malonyl-Coenzyme A Acyl Carrier Protein, domain 2"/>
    <property type="match status" value="1"/>
</dbReference>
<dbReference type="Proteomes" id="UP000238312">
    <property type="component" value="Unassembled WGS sequence"/>
</dbReference>
<evidence type="ECO:0000259" key="5">
    <source>
        <dbReference type="PROSITE" id="PS50075"/>
    </source>
</evidence>
<dbReference type="SUPFAM" id="SSF47336">
    <property type="entry name" value="ACP-like"/>
    <property type="match status" value="1"/>
</dbReference>
<dbReference type="InterPro" id="IPR020841">
    <property type="entry name" value="PKS_Beta-ketoAc_synthase_dom"/>
</dbReference>
<dbReference type="SMART" id="SM00823">
    <property type="entry name" value="PKS_PP"/>
    <property type="match status" value="1"/>
</dbReference>
<sequence>MNVKHGRDPIAIVGAGCRLPGARTPGELWRIVSEGRDVLGTIPQDRFDVEHGAARRRRDVLSGAGGYLDDVAGFDARFFGVTPFEALRLDPQQRVLLEVIWEALDDAGIPAESLAGSDTGVYASLQPSGYWDLLRRSGMYDMHAALGAAVAGIFPGRVSTLLDLRGPSMGLDAACATSLLAVHVACRALWSGEVELAIVGGSNLQLVPDLYFSLGDAGVISGSGKCRFGDVSGDGYVRSEGVVSLILKPLARALADGDRPYAVILGGAATHDGRTGPSLVAPGLEGHKQMLRAAYRDAGVAPADVDYVEAHGPGTHTGDSTELAALDAIMGEGREDGRRCLVGSVKSNIGHTEFAAGLAGLLKTALAVRHRIVPATLHVEEPHAVLLDPGTAVELALCTQDWPDRAAPAVAGVSSFGMSGTNIHLVLSEAPQAAPPVPARPRPSRVLPLSARDPHALRALATAYADLLDPVAPADPAVPAGLLGSTPEVGDVCFSAGARRSHHDHRLAVTGEDARSLAAALRGFVRDGGDVRRVTGAPKVVFVFPGQGGQWAGMGRRLLATEPGFAAHLRACSQAVHAELGWSPADALLDGEPLTRVDRIQPALWAVQVALAAVWREWGVEPDLLIGHSMGEIAAAVTAGALSVADGAAVVARRSRVLSRLDVPGAMWVVALGEEQVRAAIGEEAGRACVGVVNSRHSTVLSGDPAALERIVEPLRARGVFCRRVEVDYASHAPQVEPVRERLLGELAGLRPGPCAIPVHSSAWDRVVGGEELDASYWFENLRLPVRFADAARAALADGRPTLFVELSPHPVLGSALEEEIEATGARADVVTSLHRDEPDCAALTAALARAYELGCRPRWDRVQPGAGVPLPGYPWQRRRFWPDGPKTTARTTTTAGIGNGTGTSALADAGAVSGGPAGVGAEDSAVIAGASPAAAAGAGAKPDLAALSESEVAGRVADLAAQVLSLPGHEIGVDVPLTLLGLDSVLATRFKERMRRDLGVDVPLRDLLGPDTLLELATRLRASANA</sequence>
<dbReference type="SMART" id="SM00825">
    <property type="entry name" value="PKS_KS"/>
    <property type="match status" value="1"/>
</dbReference>
<dbReference type="RefSeq" id="WP_181308444.1">
    <property type="nucleotide sequence ID" value="NZ_PVNG01000025.1"/>
</dbReference>
<dbReference type="InterPro" id="IPR014030">
    <property type="entry name" value="Ketoacyl_synth_N"/>
</dbReference>
<dbReference type="Gene3D" id="3.40.47.10">
    <property type="match status" value="1"/>
</dbReference>
<feature type="compositionally biased region" description="Low complexity" evidence="4">
    <location>
        <begin position="888"/>
        <end position="902"/>
    </location>
</feature>
<keyword evidence="8" id="KW-1185">Reference proteome</keyword>
<evidence type="ECO:0000313" key="7">
    <source>
        <dbReference type="EMBL" id="PRX55799.1"/>
    </source>
</evidence>
<keyword evidence="2" id="KW-0597">Phosphoprotein</keyword>
<dbReference type="Gene3D" id="3.30.70.3290">
    <property type="match status" value="1"/>
</dbReference>
<dbReference type="InterPro" id="IPR014031">
    <property type="entry name" value="Ketoacyl_synth_C"/>
</dbReference>
<name>A0A2T0ME34_9ACTN</name>
<dbReference type="InterPro" id="IPR016039">
    <property type="entry name" value="Thiolase-like"/>
</dbReference>
<dbReference type="Pfam" id="PF00109">
    <property type="entry name" value="ketoacyl-synt"/>
    <property type="match status" value="1"/>
</dbReference>
<dbReference type="InterPro" id="IPR020806">
    <property type="entry name" value="PKS_PP-bd"/>
</dbReference>
<dbReference type="InterPro" id="IPR032821">
    <property type="entry name" value="PKS_assoc"/>
</dbReference>
<protein>
    <submittedName>
        <fullName evidence="7">Acyl transferase domain-containing protein</fullName>
    </submittedName>
</protein>
<dbReference type="Pfam" id="PF00550">
    <property type="entry name" value="PP-binding"/>
    <property type="match status" value="1"/>
</dbReference>
<reference evidence="7 8" key="1">
    <citation type="submission" date="2018-03" db="EMBL/GenBank/DDBJ databases">
        <title>Genomic Encyclopedia of Type Strains, Phase III (KMG-III): the genomes of soil and plant-associated and newly described type strains.</title>
        <authorList>
            <person name="Whitman W."/>
        </authorList>
    </citation>
    <scope>NUCLEOTIDE SEQUENCE [LARGE SCALE GENOMIC DNA]</scope>
    <source>
        <strain evidence="7 8">CGMCC 4.7104</strain>
    </source>
</reference>
<dbReference type="Pfam" id="PF16197">
    <property type="entry name" value="KAsynt_C_assoc"/>
    <property type="match status" value="1"/>
</dbReference>
<organism evidence="7 8">
    <name type="scientific">Nonomuraea fuscirosea</name>
    <dbReference type="NCBI Taxonomy" id="1291556"/>
    <lineage>
        <taxon>Bacteria</taxon>
        <taxon>Bacillati</taxon>
        <taxon>Actinomycetota</taxon>
        <taxon>Actinomycetes</taxon>
        <taxon>Streptosporangiales</taxon>
        <taxon>Streptosporangiaceae</taxon>
        <taxon>Nonomuraea</taxon>
    </lineage>
</organism>
<dbReference type="PROSITE" id="PS52004">
    <property type="entry name" value="KS3_2"/>
    <property type="match status" value="1"/>
</dbReference>